<dbReference type="GO" id="GO:0070403">
    <property type="term" value="F:NAD+ binding"/>
    <property type="evidence" value="ECO:0007669"/>
    <property type="project" value="InterPro"/>
</dbReference>
<dbReference type="PANTHER" id="PTHR11085:SF10">
    <property type="entry name" value="NAD-DEPENDENT PROTEIN DEACYLASE SIRTUIN-5, MITOCHONDRIAL-RELATED"/>
    <property type="match status" value="1"/>
</dbReference>
<dbReference type="Proteomes" id="UP001222296">
    <property type="component" value="Chromosome"/>
</dbReference>
<dbReference type="Pfam" id="PF02146">
    <property type="entry name" value="SIR2"/>
    <property type="match status" value="1"/>
</dbReference>
<feature type="binding site" evidence="4">
    <location>
        <position position="144"/>
    </location>
    <ligand>
        <name>Zn(2+)</name>
        <dbReference type="ChEBI" id="CHEBI:29105"/>
    </ligand>
</feature>
<dbReference type="PANTHER" id="PTHR11085">
    <property type="entry name" value="NAD-DEPENDENT PROTEIN DEACYLASE SIRTUIN-5, MITOCHONDRIAL-RELATED"/>
    <property type="match status" value="1"/>
</dbReference>
<evidence type="ECO:0000259" key="5">
    <source>
        <dbReference type="PROSITE" id="PS50305"/>
    </source>
</evidence>
<dbReference type="InterPro" id="IPR026590">
    <property type="entry name" value="Ssirtuin_cat_dom"/>
</dbReference>
<keyword evidence="6" id="KW-0012">Acyltransferase</keyword>
<organism evidence="6 7">
    <name type="scientific">Glaesserella parasuis</name>
    <name type="common">Haemophilus parasuis</name>
    <dbReference type="NCBI Taxonomy" id="738"/>
    <lineage>
        <taxon>Bacteria</taxon>
        <taxon>Pseudomonadati</taxon>
        <taxon>Pseudomonadota</taxon>
        <taxon>Gammaproteobacteria</taxon>
        <taxon>Pasteurellales</taxon>
        <taxon>Pasteurellaceae</taxon>
        <taxon>Glaesserella</taxon>
    </lineage>
</organism>
<dbReference type="EMBL" id="CP121769">
    <property type="protein sequence ID" value="WGE11118.1"/>
    <property type="molecule type" value="Genomic_DNA"/>
</dbReference>
<evidence type="ECO:0000256" key="2">
    <source>
        <dbReference type="ARBA" id="ARBA00022679"/>
    </source>
</evidence>
<keyword evidence="2 6" id="KW-0808">Transferase</keyword>
<dbReference type="InterPro" id="IPR029035">
    <property type="entry name" value="DHS-like_NAD/FAD-binding_dom"/>
</dbReference>
<dbReference type="PROSITE" id="PS50305">
    <property type="entry name" value="SIRTUIN"/>
    <property type="match status" value="1"/>
</dbReference>
<dbReference type="Gene3D" id="3.30.1600.10">
    <property type="entry name" value="SIR2/SIRT2 'Small Domain"/>
    <property type="match status" value="1"/>
</dbReference>
<feature type="binding site" evidence="4">
    <location>
        <position position="172"/>
    </location>
    <ligand>
        <name>Zn(2+)</name>
        <dbReference type="ChEBI" id="CHEBI:29105"/>
    </ligand>
</feature>
<evidence type="ECO:0000256" key="3">
    <source>
        <dbReference type="ARBA" id="ARBA00023027"/>
    </source>
</evidence>
<keyword evidence="4" id="KW-0862">Zinc</keyword>
<sequence>MTISEQIKRCAELIQTADSLLITAGAGISVDSGLPDFRGKNGFWRAYPMFKKRNITFEALATPRLFIENPRLAWGFYGMRLKQYRETTPHQGFQILKKWADKLPLGAYIFTSNVDEQFQKAGFPPNRVQECHGSIHMMQCLKKCRDDIWLATEFLPEIDEETGLLTNELPTCPHCQGLARPWILMFDDDDWISKPCDWQNMYFHEFWLPKPQKLVVIEIGAGTAIPTVRDFSNRIASLKNAPLIRINPDFPNVFQAQHIGLKMGALDALRMIDEFNFIRNREL</sequence>
<reference evidence="6" key="1">
    <citation type="submission" date="2023-04" db="EMBL/GenBank/DDBJ databases">
        <title>Molecular characterization of the Integrative and Conjugative elements harboring multidrug-resistance gene from Glaesserella (Haemophilus) parasuis.</title>
        <authorList>
            <person name="Che Y."/>
            <person name="Zhou L."/>
        </authorList>
    </citation>
    <scope>NUCLEOTIDE SEQUENCE</scope>
    <source>
        <strain evidence="6">Z44</strain>
    </source>
</reference>
<feature type="binding site" evidence="4">
    <location>
        <position position="175"/>
    </location>
    <ligand>
        <name>Zn(2+)</name>
        <dbReference type="ChEBI" id="CHEBI:29105"/>
    </ligand>
</feature>
<protein>
    <recommendedName>
        <fullName evidence="1">protein acetyllysine N-acetyltransferase</fullName>
        <ecNumber evidence="1">2.3.1.286</ecNumber>
    </recommendedName>
</protein>
<dbReference type="EC" id="2.3.1.286" evidence="1"/>
<gene>
    <name evidence="6" type="ORF">QBL01_06025</name>
</gene>
<feature type="domain" description="Deacetylase sirtuin-type" evidence="5">
    <location>
        <begin position="1"/>
        <end position="283"/>
    </location>
</feature>
<evidence type="ECO:0000256" key="4">
    <source>
        <dbReference type="PROSITE-ProRule" id="PRU00236"/>
    </source>
</evidence>
<evidence type="ECO:0000313" key="7">
    <source>
        <dbReference type="Proteomes" id="UP001222296"/>
    </source>
</evidence>
<dbReference type="InterPro" id="IPR026591">
    <property type="entry name" value="Sirtuin_cat_small_dom_sf"/>
</dbReference>
<name>A0AAJ6AEL3_GLAPU</name>
<dbReference type="InterPro" id="IPR003000">
    <property type="entry name" value="Sirtuin"/>
</dbReference>
<proteinExistence type="predicted"/>
<dbReference type="AlphaFoldDB" id="A0AAJ6AEL3"/>
<dbReference type="InterPro" id="IPR050134">
    <property type="entry name" value="NAD-dep_sirtuin_deacylases"/>
</dbReference>
<dbReference type="GO" id="GO:0017136">
    <property type="term" value="F:histone deacetylase activity, NAD-dependent"/>
    <property type="evidence" value="ECO:0007669"/>
    <property type="project" value="TreeGrafter"/>
</dbReference>
<keyword evidence="3" id="KW-0520">NAD</keyword>
<keyword evidence="4" id="KW-0479">Metal-binding</keyword>
<evidence type="ECO:0000313" key="6">
    <source>
        <dbReference type="EMBL" id="WGE11118.1"/>
    </source>
</evidence>
<evidence type="ECO:0000256" key="1">
    <source>
        <dbReference type="ARBA" id="ARBA00012928"/>
    </source>
</evidence>
<dbReference type="SUPFAM" id="SSF52467">
    <property type="entry name" value="DHS-like NAD/FAD-binding domain"/>
    <property type="match status" value="1"/>
</dbReference>
<feature type="active site" description="Proton acceptor" evidence="4">
    <location>
        <position position="132"/>
    </location>
</feature>
<feature type="binding site" evidence="4">
    <location>
        <position position="140"/>
    </location>
    <ligand>
        <name>Zn(2+)</name>
        <dbReference type="ChEBI" id="CHEBI:29105"/>
    </ligand>
</feature>
<dbReference type="GO" id="GO:0046872">
    <property type="term" value="F:metal ion binding"/>
    <property type="evidence" value="ECO:0007669"/>
    <property type="project" value="UniProtKB-KW"/>
</dbReference>
<accession>A0AAJ6AEL3</accession>
<dbReference type="Gene3D" id="3.40.50.1220">
    <property type="entry name" value="TPP-binding domain"/>
    <property type="match status" value="1"/>
</dbReference>